<sequence length="138" mass="14979">MSDTADPGIASSSTDAAHSTPGELIAEQDVEKLAVTSDEPETKKRKVDIKPAKPDKLEQRLGGILCCAVCLDLPRNAIYQCPNGHLMCAGCFTHLLLRKLLVSYHLSASFATKNFPAMFWRTMSRNNVKKGLSTASSV</sequence>
<organism evidence="8">
    <name type="scientific">Cacopsylla melanoneura</name>
    <dbReference type="NCBI Taxonomy" id="428564"/>
    <lineage>
        <taxon>Eukaryota</taxon>
        <taxon>Metazoa</taxon>
        <taxon>Ecdysozoa</taxon>
        <taxon>Arthropoda</taxon>
        <taxon>Hexapoda</taxon>
        <taxon>Insecta</taxon>
        <taxon>Pterygota</taxon>
        <taxon>Neoptera</taxon>
        <taxon>Paraneoptera</taxon>
        <taxon>Hemiptera</taxon>
        <taxon>Sternorrhyncha</taxon>
        <taxon>Psylloidea</taxon>
        <taxon>Psyllidae</taxon>
        <taxon>Psyllinae</taxon>
        <taxon>Cacopsylla</taxon>
    </lineage>
</organism>
<feature type="region of interest" description="Disordered" evidence="6">
    <location>
        <begin position="1"/>
        <end position="50"/>
    </location>
</feature>
<dbReference type="Pfam" id="PF21362">
    <property type="entry name" value="Sina_RING"/>
    <property type="match status" value="1"/>
</dbReference>
<dbReference type="GO" id="GO:0005634">
    <property type="term" value="C:nucleus"/>
    <property type="evidence" value="ECO:0007669"/>
    <property type="project" value="TreeGrafter"/>
</dbReference>
<dbReference type="Gene3D" id="3.30.40.10">
    <property type="entry name" value="Zinc/RING finger domain, C3HC4 (zinc finger)"/>
    <property type="match status" value="1"/>
</dbReference>
<dbReference type="PANTHER" id="PTHR23059">
    <property type="entry name" value="CYSTEINE AND HISTIDINE-RICH PROTEIN 1"/>
    <property type="match status" value="1"/>
</dbReference>
<dbReference type="PANTHER" id="PTHR23059:SF4">
    <property type="entry name" value="ZINC FINGER TRAF-TYPE-CONTAINING PROTEIN 1"/>
    <property type="match status" value="1"/>
</dbReference>
<dbReference type="InterPro" id="IPR039338">
    <property type="entry name" value="ZFTRAF1"/>
</dbReference>
<evidence type="ECO:0000256" key="1">
    <source>
        <dbReference type="ARBA" id="ARBA00004496"/>
    </source>
</evidence>
<dbReference type="InterPro" id="IPR013083">
    <property type="entry name" value="Znf_RING/FYVE/PHD"/>
</dbReference>
<evidence type="ECO:0000256" key="5">
    <source>
        <dbReference type="ARBA" id="ARBA00022833"/>
    </source>
</evidence>
<accession>A0A8D8X1S1</accession>
<evidence type="ECO:0000313" key="8">
    <source>
        <dbReference type="EMBL" id="CAG6679233.1"/>
    </source>
</evidence>
<feature type="domain" description="E3 ubiquitin-protein ligase Sina-like RING finger" evidence="7">
    <location>
        <begin position="67"/>
        <end position="94"/>
    </location>
</feature>
<comment type="subcellular location">
    <subcellularLocation>
        <location evidence="1">Cytoplasm</location>
    </subcellularLocation>
</comment>
<keyword evidence="2" id="KW-0963">Cytoplasm</keyword>
<dbReference type="GO" id="GO:0005737">
    <property type="term" value="C:cytoplasm"/>
    <property type="evidence" value="ECO:0007669"/>
    <property type="project" value="UniProtKB-SubCell"/>
</dbReference>
<dbReference type="InterPro" id="IPR049548">
    <property type="entry name" value="Sina-like_RING"/>
</dbReference>
<protein>
    <submittedName>
        <fullName evidence="8">Cysteine and histidine-rich protein 1</fullName>
    </submittedName>
</protein>
<dbReference type="GO" id="GO:0008270">
    <property type="term" value="F:zinc ion binding"/>
    <property type="evidence" value="ECO:0007669"/>
    <property type="project" value="UniProtKB-KW"/>
</dbReference>
<evidence type="ECO:0000259" key="7">
    <source>
        <dbReference type="Pfam" id="PF21362"/>
    </source>
</evidence>
<evidence type="ECO:0000256" key="2">
    <source>
        <dbReference type="ARBA" id="ARBA00022490"/>
    </source>
</evidence>
<keyword evidence="4" id="KW-0863">Zinc-finger</keyword>
<reference evidence="8" key="1">
    <citation type="submission" date="2021-05" db="EMBL/GenBank/DDBJ databases">
        <authorList>
            <person name="Alioto T."/>
            <person name="Alioto T."/>
            <person name="Gomez Garrido J."/>
        </authorList>
    </citation>
    <scope>NUCLEOTIDE SEQUENCE</scope>
</reference>
<evidence type="ECO:0000256" key="4">
    <source>
        <dbReference type="ARBA" id="ARBA00022771"/>
    </source>
</evidence>
<dbReference type="AlphaFoldDB" id="A0A8D8X1S1"/>
<keyword evidence="3" id="KW-0479">Metal-binding</keyword>
<dbReference type="EMBL" id="HBUF01248425">
    <property type="protein sequence ID" value="CAG6679233.1"/>
    <property type="molecule type" value="Transcribed_RNA"/>
</dbReference>
<dbReference type="SUPFAM" id="SSF57850">
    <property type="entry name" value="RING/U-box"/>
    <property type="match status" value="1"/>
</dbReference>
<proteinExistence type="predicted"/>
<evidence type="ECO:0000256" key="6">
    <source>
        <dbReference type="SAM" id="MobiDB-lite"/>
    </source>
</evidence>
<keyword evidence="5" id="KW-0862">Zinc</keyword>
<evidence type="ECO:0000256" key="3">
    <source>
        <dbReference type="ARBA" id="ARBA00022723"/>
    </source>
</evidence>
<name>A0A8D8X1S1_9HEMI</name>